<accession>A0A0D1M522</accession>
<proteinExistence type="predicted"/>
<dbReference type="EMBL" id="JXTP01000092">
    <property type="protein sequence ID" value="KIU25942.1"/>
    <property type="molecule type" value="Genomic_DNA"/>
</dbReference>
<dbReference type="AlphaFoldDB" id="A0A0D1M522"/>
<dbReference type="PATRIC" id="fig|1549858.7.peg.1527"/>
<evidence type="ECO:0000313" key="1">
    <source>
        <dbReference type="EMBL" id="KIU25942.1"/>
    </source>
</evidence>
<name>A0A0D1M522_9SPHN</name>
<evidence type="ECO:0000313" key="2">
    <source>
        <dbReference type="Proteomes" id="UP000033203"/>
    </source>
</evidence>
<reference evidence="1 2" key="1">
    <citation type="submission" date="2015-01" db="EMBL/GenBank/DDBJ databases">
        <title>Genome of Sphingomonas taxi strain 30a.</title>
        <authorList>
            <person name="Eevers N."/>
            <person name="Van Hamme J."/>
            <person name="Bottos E."/>
            <person name="Weyens N."/>
            <person name="Vangronsveld J."/>
        </authorList>
    </citation>
    <scope>NUCLEOTIDE SEQUENCE [LARGE SCALE GENOMIC DNA]</scope>
    <source>
        <strain evidence="1 2">30a</strain>
    </source>
</reference>
<dbReference type="Proteomes" id="UP000033203">
    <property type="component" value="Unassembled WGS sequence"/>
</dbReference>
<comment type="caution">
    <text evidence="1">The sequence shown here is derived from an EMBL/GenBank/DDBJ whole genome shotgun (WGS) entry which is preliminary data.</text>
</comment>
<sequence>MHTEPPPSAALEAWLDANGTIEDRYGHLLLEQIKPIDKSLIDALRPYFESAHLDAREHFHKQVGIDLHPDAGAAGAHACYPDCLPAVARRGLFGEVVAGLVTQAYAEELVGEHQWSVPIFLFRFHADVESYLWDLRYDPSRKRQVFGRFGSDFVGVRLDAAGNVVRVIVGEAKWRASLTNSAVAALLHGEKNLKDPTTGKNVHNGRGIWFEVNRDSVVPKGLRQLQRLLELRDPVNHATAIASMDAAITATVPTLARTNLVVIAGNAAATRKKLNVLIPWKKPPADYTAPHDLQVVELILEGGEALIDGLYTSMWKP</sequence>
<gene>
    <name evidence="1" type="ORF">SR41_17435</name>
</gene>
<dbReference type="GO" id="GO:0008483">
    <property type="term" value="F:transaminase activity"/>
    <property type="evidence" value="ECO:0007669"/>
    <property type="project" value="UniProtKB-KW"/>
</dbReference>
<keyword evidence="1" id="KW-0032">Aminotransferase</keyword>
<keyword evidence="1" id="KW-0808">Transferase</keyword>
<organism evidence="1 2">
    <name type="scientific">Sphingomonas melonis</name>
    <dbReference type="NCBI Taxonomy" id="152682"/>
    <lineage>
        <taxon>Bacteria</taxon>
        <taxon>Pseudomonadati</taxon>
        <taxon>Pseudomonadota</taxon>
        <taxon>Alphaproteobacteria</taxon>
        <taxon>Sphingomonadales</taxon>
        <taxon>Sphingomonadaceae</taxon>
        <taxon>Sphingomonas</taxon>
    </lineage>
</organism>
<protein>
    <submittedName>
        <fullName evidence="1">Aminotransferase</fullName>
    </submittedName>
</protein>